<keyword evidence="9" id="KW-0732">Signal</keyword>
<reference evidence="11" key="1">
    <citation type="submission" date="2011-10" db="EMBL/GenBank/DDBJ databases">
        <authorList>
            <consortium name="Soft-shell Turtle Genome Consortium"/>
        </authorList>
    </citation>
    <scope>NUCLEOTIDE SEQUENCE [LARGE SCALE GENOMIC DNA]</scope>
    <source>
        <strain evidence="11">Daiwa-1</strain>
    </source>
</reference>
<reference evidence="11" key="2">
    <citation type="journal article" date="2013" name="Nat. Genet.">
        <title>The draft genomes of soft-shell turtle and green sea turtle yield insights into the development and evolution of the turtle-specific body plan.</title>
        <authorList>
            <person name="Wang Z."/>
            <person name="Pascual-Anaya J."/>
            <person name="Zadissa A."/>
            <person name="Li W."/>
            <person name="Niimura Y."/>
            <person name="Huang Z."/>
            <person name="Li C."/>
            <person name="White S."/>
            <person name="Xiong Z."/>
            <person name="Fang D."/>
            <person name="Wang B."/>
            <person name="Ming Y."/>
            <person name="Chen Y."/>
            <person name="Zheng Y."/>
            <person name="Kuraku S."/>
            <person name="Pignatelli M."/>
            <person name="Herrero J."/>
            <person name="Beal K."/>
            <person name="Nozawa M."/>
            <person name="Li Q."/>
            <person name="Wang J."/>
            <person name="Zhang H."/>
            <person name="Yu L."/>
            <person name="Shigenobu S."/>
            <person name="Wang J."/>
            <person name="Liu J."/>
            <person name="Flicek P."/>
            <person name="Searle S."/>
            <person name="Wang J."/>
            <person name="Kuratani S."/>
            <person name="Yin Y."/>
            <person name="Aken B."/>
            <person name="Zhang G."/>
            <person name="Irie N."/>
        </authorList>
    </citation>
    <scope>NUCLEOTIDE SEQUENCE [LARGE SCALE GENOMIC DNA]</scope>
    <source>
        <strain evidence="11">Daiwa-1</strain>
    </source>
</reference>
<dbReference type="PANTHER" id="PTHR34093">
    <property type="entry name" value="CHLORIDE CHANNEL CLIC-LIKE PROTEIN 1"/>
    <property type="match status" value="1"/>
</dbReference>
<organism evidence="10 11">
    <name type="scientific">Pelodiscus sinensis</name>
    <name type="common">Chinese softshell turtle</name>
    <name type="synonym">Trionyx sinensis</name>
    <dbReference type="NCBI Taxonomy" id="13735"/>
    <lineage>
        <taxon>Eukaryota</taxon>
        <taxon>Metazoa</taxon>
        <taxon>Chordata</taxon>
        <taxon>Craniata</taxon>
        <taxon>Vertebrata</taxon>
        <taxon>Euteleostomi</taxon>
        <taxon>Archelosauria</taxon>
        <taxon>Testudinata</taxon>
        <taxon>Testudines</taxon>
        <taxon>Cryptodira</taxon>
        <taxon>Trionychia</taxon>
        <taxon>Trionychidae</taxon>
        <taxon>Pelodiscus</taxon>
    </lineage>
</organism>
<dbReference type="Ensembl" id="ENSPSIT00000010318.1">
    <property type="protein sequence ID" value="ENSPSIP00000010266.1"/>
    <property type="gene ID" value="ENSPSIG00000009295.1"/>
</dbReference>
<evidence type="ECO:0000313" key="10">
    <source>
        <dbReference type="Ensembl" id="ENSPSIP00000010266.1"/>
    </source>
</evidence>
<proteinExistence type="inferred from homology"/>
<keyword evidence="5 8" id="KW-1133">Transmembrane helix</keyword>
<dbReference type="HOGENOM" id="CLU_034552_1_1_1"/>
<evidence type="ECO:0000256" key="3">
    <source>
        <dbReference type="ARBA" id="ARBA00015571"/>
    </source>
</evidence>
<sequence length="448" mass="50948">MLVPLVLYAAVIIGSGEVQGDEWIDPTDMLNYDAASGTMRRPAKVNHDDSDNKKVADTVADLGSTTALSECHRKLEFFIQKIEECEKKEKTMLSESRSIHVFRRYLNKILLEAERLGLPDENIGNGHYDAEIILTSQALLEINRFLSEGDWKPGALDDAVSDILINFKHHDYEVWKWKFEDAFGIDPYNVFMVLLCLVCITVIVATELWTHIGWVTQVKRILFISFLISFGWNWIYLYKKAFAQNQAAVARMGDHDTVCAEKLDWKDSLFEWVRRSWTFQDDPCQKYYETILVNPIWLVPPTTALAVTFTNFVTDPLKLIGKGIGEFIKALMMEIPMLLQIPVLIIIALAVLGFCYGAGRSVATLRHLAYPERKPSPSLPPNDSQQREQINYSTGDSDANYRKNVRPLAGGPYDRGDDHMRLQIGNSNKVLPADDIPDGQREKHHKVV</sequence>
<dbReference type="OMA" id="VQDDEWI"/>
<dbReference type="AlphaFoldDB" id="K7FQF6"/>
<evidence type="ECO:0000256" key="6">
    <source>
        <dbReference type="ARBA" id="ARBA00023136"/>
    </source>
</evidence>
<dbReference type="PANTHER" id="PTHR34093:SF1">
    <property type="entry name" value="CHLORIDE CHANNEL CLIC-LIKE PROTEIN 1"/>
    <property type="match status" value="1"/>
</dbReference>
<keyword evidence="11" id="KW-1185">Reference proteome</keyword>
<gene>
    <name evidence="10" type="primary">CLCC1</name>
</gene>
<evidence type="ECO:0000256" key="4">
    <source>
        <dbReference type="ARBA" id="ARBA00022692"/>
    </source>
</evidence>
<dbReference type="EMBL" id="AGCU01149944">
    <property type="status" value="NOT_ANNOTATED_CDS"/>
    <property type="molecule type" value="Genomic_DNA"/>
</dbReference>
<accession>K7FQF6</accession>
<dbReference type="GO" id="GO:0032469">
    <property type="term" value="P:endoplasmic reticulum calcium ion homeostasis"/>
    <property type="evidence" value="ECO:0007669"/>
    <property type="project" value="Ensembl"/>
</dbReference>
<evidence type="ECO:0000256" key="8">
    <source>
        <dbReference type="SAM" id="Phobius"/>
    </source>
</evidence>
<dbReference type="Pfam" id="PF05934">
    <property type="entry name" value="MCLC"/>
    <property type="match status" value="1"/>
</dbReference>
<dbReference type="InterPro" id="IPR009231">
    <property type="entry name" value="Chloride_chnl_CLIC-like"/>
</dbReference>
<dbReference type="Proteomes" id="UP000007267">
    <property type="component" value="Unassembled WGS sequence"/>
</dbReference>
<dbReference type="GeneTree" id="ENSGT00390000016611"/>
<reference evidence="10" key="3">
    <citation type="submission" date="2025-08" db="UniProtKB">
        <authorList>
            <consortium name="Ensembl"/>
        </authorList>
    </citation>
    <scope>IDENTIFICATION</scope>
</reference>
<keyword evidence="6 8" id="KW-0472">Membrane</keyword>
<comment type="similarity">
    <text evidence="2">Belongs to the chloride channel MCLC family.</text>
</comment>
<feature type="signal peptide" evidence="9">
    <location>
        <begin position="1"/>
        <end position="20"/>
    </location>
</feature>
<evidence type="ECO:0000313" key="11">
    <source>
        <dbReference type="Proteomes" id="UP000007267"/>
    </source>
</evidence>
<dbReference type="GO" id="GO:0044233">
    <property type="term" value="C:mitochondria-associated endoplasmic reticulum membrane contact site"/>
    <property type="evidence" value="ECO:0007669"/>
    <property type="project" value="Ensembl"/>
</dbReference>
<evidence type="ECO:0000256" key="1">
    <source>
        <dbReference type="ARBA" id="ARBA00004141"/>
    </source>
</evidence>
<dbReference type="GO" id="GO:0005789">
    <property type="term" value="C:endoplasmic reticulum membrane"/>
    <property type="evidence" value="ECO:0007669"/>
    <property type="project" value="Ensembl"/>
</dbReference>
<keyword evidence="4 8" id="KW-0812">Transmembrane</keyword>
<comment type="subcellular location">
    <subcellularLocation>
        <location evidence="1">Membrane</location>
        <topology evidence="1">Multi-pass membrane protein</topology>
    </subcellularLocation>
</comment>
<evidence type="ECO:0000256" key="2">
    <source>
        <dbReference type="ARBA" id="ARBA00005944"/>
    </source>
</evidence>
<dbReference type="EMBL" id="AGCU01149943">
    <property type="status" value="NOT_ANNOTATED_CDS"/>
    <property type="molecule type" value="Genomic_DNA"/>
</dbReference>
<feature type="region of interest" description="Disordered" evidence="7">
    <location>
        <begin position="373"/>
        <end position="448"/>
    </location>
</feature>
<name>K7FQF6_PELSI</name>
<evidence type="ECO:0000256" key="7">
    <source>
        <dbReference type="SAM" id="MobiDB-lite"/>
    </source>
</evidence>
<feature type="transmembrane region" description="Helical" evidence="8">
    <location>
        <begin position="337"/>
        <end position="358"/>
    </location>
</feature>
<feature type="transmembrane region" description="Helical" evidence="8">
    <location>
        <begin position="221"/>
        <end position="238"/>
    </location>
</feature>
<reference evidence="10" key="4">
    <citation type="submission" date="2025-09" db="UniProtKB">
        <authorList>
            <consortium name="Ensembl"/>
        </authorList>
    </citation>
    <scope>IDENTIFICATION</scope>
</reference>
<dbReference type="eggNOG" id="ENOG502QSP7">
    <property type="taxonomic scope" value="Eukaryota"/>
</dbReference>
<dbReference type="GO" id="GO:0005254">
    <property type="term" value="F:chloride channel activity"/>
    <property type="evidence" value="ECO:0007669"/>
    <property type="project" value="Ensembl"/>
</dbReference>
<evidence type="ECO:0000256" key="5">
    <source>
        <dbReference type="ARBA" id="ARBA00022989"/>
    </source>
</evidence>
<evidence type="ECO:0000256" key="9">
    <source>
        <dbReference type="SAM" id="SignalP"/>
    </source>
</evidence>
<feature type="chain" id="PRO_5003902023" description="Chloride channel CLIC-like protein 1" evidence="9">
    <location>
        <begin position="21"/>
        <end position="448"/>
    </location>
</feature>
<protein>
    <recommendedName>
        <fullName evidence="3">Chloride channel CLIC-like protein 1</fullName>
    </recommendedName>
</protein>
<feature type="compositionally biased region" description="Polar residues" evidence="7">
    <location>
        <begin position="381"/>
        <end position="397"/>
    </location>
</feature>
<feature type="transmembrane region" description="Helical" evidence="8">
    <location>
        <begin position="188"/>
        <end position="209"/>
    </location>
</feature>
<dbReference type="STRING" id="13735.ENSPSIP00000010266"/>